<reference evidence="11 12" key="1">
    <citation type="journal article" date="2010" name="Stand. Genomic Sci.">
        <title>Complete genome sequence of Vulcanisaeta distributa type strain (IC-017).</title>
        <authorList>
            <person name="Mavromatis K."/>
            <person name="Sikorski J."/>
            <person name="Pabst E."/>
            <person name="Teshima H."/>
            <person name="Lapidus A."/>
            <person name="Lucas S."/>
            <person name="Nolan M."/>
            <person name="Glavina Del Rio T."/>
            <person name="Cheng J.F."/>
            <person name="Bruce D."/>
            <person name="Goodwin L."/>
            <person name="Pitluck S."/>
            <person name="Liolios K."/>
            <person name="Ivanova N."/>
            <person name="Mikhailova N."/>
            <person name="Pati A."/>
            <person name="Chen A."/>
            <person name="Palaniappan K."/>
            <person name="Land M."/>
            <person name="Hauser L."/>
            <person name="Chang Y.J."/>
            <person name="Jeffries C.D."/>
            <person name="Rohde M."/>
            <person name="Spring S."/>
            <person name="Goker M."/>
            <person name="Wirth R."/>
            <person name="Woyke T."/>
            <person name="Bristow J."/>
            <person name="Eisen J.A."/>
            <person name="Markowitz V."/>
            <person name="Hugenholtz P."/>
            <person name="Klenk H.P."/>
            <person name="Kyrpides N.C."/>
        </authorList>
    </citation>
    <scope>NUCLEOTIDE SEQUENCE [LARGE SCALE GENOMIC DNA]</scope>
    <source>
        <strain evidence="12">DSM 14429 / JCM 11212 / NBRC 100878 / IC-017</strain>
    </source>
</reference>
<keyword evidence="6" id="KW-0119">Carbohydrate metabolism</keyword>
<feature type="domain" description="Galactose-1-phosphate uridyl transferase N-terminal" evidence="9">
    <location>
        <begin position="9"/>
        <end position="156"/>
    </location>
</feature>
<dbReference type="InterPro" id="IPR005849">
    <property type="entry name" value="GalP_Utransf_N"/>
</dbReference>
<keyword evidence="2 11" id="KW-0808">Transferase</keyword>
<dbReference type="SUPFAM" id="SSF54197">
    <property type="entry name" value="HIT-like"/>
    <property type="match status" value="2"/>
</dbReference>
<dbReference type="GO" id="GO:0008270">
    <property type="term" value="F:zinc ion binding"/>
    <property type="evidence" value="ECO:0007669"/>
    <property type="project" value="InterPro"/>
</dbReference>
<dbReference type="PANTHER" id="PTHR11943:SF1">
    <property type="entry name" value="GALACTOSE-1-PHOSPHATE URIDYLYLTRANSFERASE"/>
    <property type="match status" value="1"/>
</dbReference>
<dbReference type="Proteomes" id="UP000006681">
    <property type="component" value="Chromosome"/>
</dbReference>
<proteinExistence type="inferred from homology"/>
<dbReference type="OrthoDB" id="7650at2157"/>
<dbReference type="PANTHER" id="PTHR11943">
    <property type="entry name" value="GALACTOSE-1-PHOSPHATE URIDYLYLTRANSFERASE"/>
    <property type="match status" value="1"/>
</dbReference>
<feature type="binding site" evidence="8">
    <location>
        <position position="144"/>
    </location>
    <ligand>
        <name>Zn(2+)</name>
        <dbReference type="ChEBI" id="CHEBI:29105"/>
    </ligand>
</feature>
<feature type="binding site" evidence="8">
    <location>
        <position position="36"/>
    </location>
    <ligand>
        <name>Zn(2+)</name>
        <dbReference type="ChEBI" id="CHEBI:29105"/>
    </ligand>
</feature>
<feature type="binding site" evidence="8">
    <location>
        <position position="92"/>
    </location>
    <ligand>
        <name>Zn(2+)</name>
        <dbReference type="ChEBI" id="CHEBI:29105"/>
    </ligand>
</feature>
<dbReference type="GO" id="GO:0008108">
    <property type="term" value="F:UDP-glucose:hexose-1-phosphate uridylyltransferase activity"/>
    <property type="evidence" value="ECO:0007669"/>
    <property type="project" value="UniProtKB-EC"/>
</dbReference>
<dbReference type="KEGG" id="vdi:Vdis_2116"/>
<dbReference type="AlphaFoldDB" id="E1QPS5"/>
<feature type="active site" description="Tele-UMP-histidine intermediate" evidence="7">
    <location>
        <position position="146"/>
    </location>
</feature>
<comment type="similarity">
    <text evidence="1">Belongs to the galactose-1-phosphate uridylyltransferase type 1 family.</text>
</comment>
<evidence type="ECO:0000259" key="9">
    <source>
        <dbReference type="Pfam" id="PF01087"/>
    </source>
</evidence>
<dbReference type="HOGENOM" id="CLU_029960_1_1_2"/>
<dbReference type="InterPro" id="IPR036265">
    <property type="entry name" value="HIT-like_sf"/>
</dbReference>
<feature type="domain" description="Galactose-1-phosphate uridyl transferase C-terminal" evidence="10">
    <location>
        <begin position="163"/>
        <end position="317"/>
    </location>
</feature>
<organism evidence="11 12">
    <name type="scientific">Vulcanisaeta distributa (strain DSM 14429 / JCM 11212 / NBRC 100878 / IC-017)</name>
    <dbReference type="NCBI Taxonomy" id="572478"/>
    <lineage>
        <taxon>Archaea</taxon>
        <taxon>Thermoproteota</taxon>
        <taxon>Thermoprotei</taxon>
        <taxon>Thermoproteales</taxon>
        <taxon>Thermoproteaceae</taxon>
        <taxon>Vulcanisaeta</taxon>
    </lineage>
</organism>
<dbReference type="RefSeq" id="WP_013337210.1">
    <property type="nucleotide sequence ID" value="NC_014537.1"/>
</dbReference>
<dbReference type="EC" id="2.7.7.12" evidence="11"/>
<dbReference type="Gene3D" id="3.30.428.10">
    <property type="entry name" value="HIT-like"/>
    <property type="match status" value="2"/>
</dbReference>
<dbReference type="GeneID" id="9753068"/>
<keyword evidence="3 11" id="KW-0548">Nucleotidyltransferase</keyword>
<keyword evidence="12" id="KW-1185">Reference proteome</keyword>
<dbReference type="NCBIfam" id="TIGR00209">
    <property type="entry name" value="galT_1"/>
    <property type="match status" value="1"/>
</dbReference>
<evidence type="ECO:0000313" key="12">
    <source>
        <dbReference type="Proteomes" id="UP000006681"/>
    </source>
</evidence>
<reference evidence="12" key="2">
    <citation type="journal article" date="2010" name="Stand. Genomic Sci.">
        <title>Complete genome sequence of Vulcanisaeta distributa type strain (IC-017T).</title>
        <authorList>
            <person name="Mavromatis K."/>
            <person name="Sikorski J."/>
            <person name="Pabst E."/>
            <person name="Teshima H."/>
            <person name="Lapidus A."/>
            <person name="Lucas S."/>
            <person name="Nolan M."/>
            <person name="Glavina Del Rio T."/>
            <person name="Cheng J."/>
            <person name="Bruce D."/>
            <person name="Goodwin L."/>
            <person name="Pitluck S."/>
            <person name="Liolios K."/>
            <person name="Ivanova N."/>
            <person name="Mikhailova N."/>
            <person name="Pati A."/>
            <person name="Chen A."/>
            <person name="Palaniappan K."/>
            <person name="Land M."/>
            <person name="Hauser L."/>
            <person name="Chang Y."/>
            <person name="Jeffries C."/>
            <person name="Rohde M."/>
            <person name="Spring S."/>
            <person name="Goker M."/>
            <person name="Wirth R."/>
            <person name="Woyke T."/>
            <person name="Bristow J."/>
            <person name="Eisen J."/>
            <person name="Markowitz V."/>
            <person name="Hugenholtz P."/>
            <person name="Klenk H."/>
            <person name="Kyrpides N."/>
        </authorList>
    </citation>
    <scope>NUCLEOTIDE SEQUENCE [LARGE SCALE GENOMIC DNA]</scope>
    <source>
        <strain evidence="12">DSM 14429 / JCM 11212 / NBRC 100878 / IC-017</strain>
    </source>
</reference>
<dbReference type="eggNOG" id="arCOG00422">
    <property type="taxonomic scope" value="Archaea"/>
</dbReference>
<evidence type="ECO:0000256" key="8">
    <source>
        <dbReference type="PIRSR" id="PIRSR000808-3"/>
    </source>
</evidence>
<evidence type="ECO:0000256" key="7">
    <source>
        <dbReference type="PIRSR" id="PIRSR000808-1"/>
    </source>
</evidence>
<evidence type="ECO:0000256" key="3">
    <source>
        <dbReference type="ARBA" id="ARBA00022695"/>
    </source>
</evidence>
<dbReference type="InterPro" id="IPR001937">
    <property type="entry name" value="GalP_UDPtransf1"/>
</dbReference>
<dbReference type="GO" id="GO:0005737">
    <property type="term" value="C:cytoplasm"/>
    <property type="evidence" value="ECO:0007669"/>
    <property type="project" value="TreeGrafter"/>
</dbReference>
<evidence type="ECO:0000256" key="5">
    <source>
        <dbReference type="ARBA" id="ARBA00022833"/>
    </source>
</evidence>
<dbReference type="Pfam" id="PF01087">
    <property type="entry name" value="GalP_UDP_transf"/>
    <property type="match status" value="1"/>
</dbReference>
<evidence type="ECO:0000256" key="1">
    <source>
        <dbReference type="ARBA" id="ARBA00010951"/>
    </source>
</evidence>
<evidence type="ECO:0000256" key="6">
    <source>
        <dbReference type="ARBA" id="ARBA00023277"/>
    </source>
</evidence>
<keyword evidence="4 8" id="KW-0479">Metal-binding</keyword>
<dbReference type="PIRSF" id="PIRSF000808">
    <property type="entry name" value="GalT"/>
    <property type="match status" value="1"/>
</dbReference>
<dbReference type="InterPro" id="IPR005850">
    <property type="entry name" value="GalP_Utransf_C"/>
</dbReference>
<sequence length="327" mass="38554">MVNKPVMELRWDPTLGEWVLVSNIRRFRPWQPSNYCPFCPGNPETGYGWRALILENRYPMLMENPPEPSNHWFYRTGKSVGRCYVVVETPEHNIDDISDLSIDQIEYVLNMIIDKVREESGRAYAHYFLWFRNKGREIGVSLTHPHSQIYVLPFTPSRIERELNNAKEYFNNYGRCLFCDILSAELKDSVRLIYSNDYWVSFMPFYSHWPFEIHIYPRRHVQLITEITKDEVKDLAEILKVSLCGLKHIFNKSMPYVLVLHQAPLKGDYPYYHLHIEIYGILREEDKIKYAAGMETGGGNFTYDSVPEENAQRIRDSVTRNCTHKGQ</sequence>
<dbReference type="STRING" id="572478.Vdis_2116"/>
<evidence type="ECO:0000256" key="4">
    <source>
        <dbReference type="ARBA" id="ARBA00022723"/>
    </source>
</evidence>
<feature type="binding site" evidence="8">
    <location>
        <position position="39"/>
    </location>
    <ligand>
        <name>Zn(2+)</name>
        <dbReference type="ChEBI" id="CHEBI:29105"/>
    </ligand>
</feature>
<protein>
    <submittedName>
        <fullName evidence="11">Galactose-1-phosphate uridylyltransferase</fullName>
        <ecNumber evidence="11">2.7.7.12</ecNumber>
    </submittedName>
</protein>
<dbReference type="UniPathway" id="UPA00214"/>
<dbReference type="GO" id="GO:0033499">
    <property type="term" value="P:galactose catabolic process via UDP-galactose, Leloir pathway"/>
    <property type="evidence" value="ECO:0007669"/>
    <property type="project" value="TreeGrafter"/>
</dbReference>
<evidence type="ECO:0000259" key="10">
    <source>
        <dbReference type="Pfam" id="PF02744"/>
    </source>
</evidence>
<dbReference type="EMBL" id="CP002100">
    <property type="protein sequence ID" value="ADN51485.1"/>
    <property type="molecule type" value="Genomic_DNA"/>
</dbReference>
<evidence type="ECO:0000313" key="11">
    <source>
        <dbReference type="EMBL" id="ADN51485.1"/>
    </source>
</evidence>
<comment type="cofactor">
    <cofactor evidence="8">
        <name>Zn(2+)</name>
        <dbReference type="ChEBI" id="CHEBI:29105"/>
    </cofactor>
    <text evidence="8">Binds 1 zinc ion per subunit.</text>
</comment>
<keyword evidence="5 8" id="KW-0862">Zinc</keyword>
<dbReference type="Pfam" id="PF02744">
    <property type="entry name" value="GalP_UDP_tr_C"/>
    <property type="match status" value="1"/>
</dbReference>
<evidence type="ECO:0000256" key="2">
    <source>
        <dbReference type="ARBA" id="ARBA00022679"/>
    </source>
</evidence>
<name>E1QPS5_VULDI</name>
<gene>
    <name evidence="11" type="ordered locus">Vdis_2116</name>
</gene>
<accession>E1QPS5</accession>